<dbReference type="Proteomes" id="UP000184170">
    <property type="component" value="Unassembled WGS sequence"/>
</dbReference>
<dbReference type="PANTHER" id="PTHR35813">
    <property type="entry name" value="INNER MEMBRANE PROTEIN YBAN"/>
    <property type="match status" value="1"/>
</dbReference>
<dbReference type="AlphaFoldDB" id="A0A1M4XV80"/>
<dbReference type="STRING" id="494016.SAMN04487965_1071"/>
<dbReference type="OrthoDB" id="9816293at2"/>
<reference evidence="3" key="1">
    <citation type="submission" date="2016-11" db="EMBL/GenBank/DDBJ databases">
        <authorList>
            <person name="Varghese N."/>
            <person name="Submissions S."/>
        </authorList>
    </citation>
    <scope>NUCLEOTIDE SEQUENCE [LARGE SCALE GENOMIC DNA]</scope>
    <source>
        <strain evidence="3">CGMCC 1.7063</strain>
    </source>
</reference>
<accession>A0A1M4XV80</accession>
<protein>
    <recommendedName>
        <fullName evidence="4">Inner membrane protein</fullName>
    </recommendedName>
</protein>
<dbReference type="PANTHER" id="PTHR35813:SF1">
    <property type="entry name" value="INNER MEMBRANE PROTEIN YBAN"/>
    <property type="match status" value="1"/>
</dbReference>
<keyword evidence="3" id="KW-1185">Reference proteome</keyword>
<proteinExistence type="predicted"/>
<dbReference type="GO" id="GO:0005886">
    <property type="term" value="C:plasma membrane"/>
    <property type="evidence" value="ECO:0007669"/>
    <property type="project" value="TreeGrafter"/>
</dbReference>
<dbReference type="Pfam" id="PF04304">
    <property type="entry name" value="DUF454"/>
    <property type="match status" value="1"/>
</dbReference>
<gene>
    <name evidence="2" type="ORF">SAMN04487965_1071</name>
</gene>
<organism evidence="2 3">
    <name type="scientific">Microbulbifer donghaiensis</name>
    <dbReference type="NCBI Taxonomy" id="494016"/>
    <lineage>
        <taxon>Bacteria</taxon>
        <taxon>Pseudomonadati</taxon>
        <taxon>Pseudomonadota</taxon>
        <taxon>Gammaproteobacteria</taxon>
        <taxon>Cellvibrionales</taxon>
        <taxon>Microbulbiferaceae</taxon>
        <taxon>Microbulbifer</taxon>
    </lineage>
</organism>
<dbReference type="EMBL" id="FQVA01000001">
    <property type="protein sequence ID" value="SHE97256.1"/>
    <property type="molecule type" value="Genomic_DNA"/>
</dbReference>
<keyword evidence="1" id="KW-0472">Membrane</keyword>
<evidence type="ECO:0000256" key="1">
    <source>
        <dbReference type="SAM" id="Phobius"/>
    </source>
</evidence>
<evidence type="ECO:0000313" key="3">
    <source>
        <dbReference type="Proteomes" id="UP000184170"/>
    </source>
</evidence>
<feature type="transmembrane region" description="Helical" evidence="1">
    <location>
        <begin position="20"/>
        <end position="38"/>
    </location>
</feature>
<keyword evidence="1" id="KW-0812">Transmembrane</keyword>
<dbReference type="PROSITE" id="PS51257">
    <property type="entry name" value="PROKAR_LIPOPROTEIN"/>
    <property type="match status" value="1"/>
</dbReference>
<evidence type="ECO:0008006" key="4">
    <source>
        <dbReference type="Google" id="ProtNLM"/>
    </source>
</evidence>
<name>A0A1M4XV80_9GAMM</name>
<sequence>MLRAMKLSRNQPCVAWRRHLYRFAAWCCLLLACLGAILPLLPVTPFLLCCLWFSAKADSRLVEWLLNHRRFGPPIRQWQRERSLSLATKRLVVAMLAANWIGLLALGVGRLGLLLSGVIFCGVILFICRIPTANTRHEASTIGSRCLLSTEQE</sequence>
<evidence type="ECO:0000313" key="2">
    <source>
        <dbReference type="EMBL" id="SHE97256.1"/>
    </source>
</evidence>
<dbReference type="InterPro" id="IPR007401">
    <property type="entry name" value="DUF454"/>
</dbReference>
<feature type="transmembrane region" description="Helical" evidence="1">
    <location>
        <begin position="111"/>
        <end position="128"/>
    </location>
</feature>
<keyword evidence="1" id="KW-1133">Transmembrane helix</keyword>